<sequence>MKQAYLAAVIKKHGRRIKQYGEQLPGSFETEMIHDLRVEYKKMRAFLRLLQMDGTARHLTMPADIKTVYHAAGHVRDLQLFLPQALVWAEKESVTVPEYLQYLHQRLFKAKETLVTTIEHLKAGKVIEHITQELPAYLEDVAIRKFIHRKVAAVQIILLALEKDKELHTIRKQLKDIIYNIRIFDSDWGISFPVTAWRSEKCLNDTAAMLGDFNDRCLALSFLSDSIIDSLPEAERGALRSWRSALLQEKEVCKQQMIEQLAQLHLISNFERMGKQLKPNG</sequence>
<dbReference type="RefSeq" id="WP_119051990.1">
    <property type="nucleotide sequence ID" value="NZ_CP032157.1"/>
</dbReference>
<protein>
    <submittedName>
        <fullName evidence="2">CHAD domain-containing protein</fullName>
    </submittedName>
</protein>
<evidence type="ECO:0000259" key="1">
    <source>
        <dbReference type="PROSITE" id="PS51708"/>
    </source>
</evidence>
<gene>
    <name evidence="2" type="ORF">D3H65_19905</name>
</gene>
<organism evidence="2 3">
    <name type="scientific">Paraflavitalea soli</name>
    <dbReference type="NCBI Taxonomy" id="2315862"/>
    <lineage>
        <taxon>Bacteria</taxon>
        <taxon>Pseudomonadati</taxon>
        <taxon>Bacteroidota</taxon>
        <taxon>Chitinophagia</taxon>
        <taxon>Chitinophagales</taxon>
        <taxon>Chitinophagaceae</taxon>
        <taxon>Paraflavitalea</taxon>
    </lineage>
</organism>
<accession>A0A3B7N123</accession>
<evidence type="ECO:0000313" key="3">
    <source>
        <dbReference type="Proteomes" id="UP000263900"/>
    </source>
</evidence>
<reference evidence="2 3" key="1">
    <citation type="submission" date="2018-09" db="EMBL/GenBank/DDBJ databases">
        <title>Genome sequencing of strain 6GH32-13.</title>
        <authorList>
            <person name="Weon H.-Y."/>
            <person name="Heo J."/>
            <person name="Kwon S.-W."/>
        </authorList>
    </citation>
    <scope>NUCLEOTIDE SEQUENCE [LARGE SCALE GENOMIC DNA]</scope>
    <source>
        <strain evidence="2 3">5GH32-13</strain>
    </source>
</reference>
<dbReference type="Pfam" id="PF05235">
    <property type="entry name" value="CHAD"/>
    <property type="match status" value="1"/>
</dbReference>
<dbReference type="Proteomes" id="UP000263900">
    <property type="component" value="Chromosome"/>
</dbReference>
<feature type="domain" description="CHAD" evidence="1">
    <location>
        <begin position="1"/>
        <end position="267"/>
    </location>
</feature>
<dbReference type="InterPro" id="IPR007899">
    <property type="entry name" value="CHAD_dom"/>
</dbReference>
<dbReference type="KEGG" id="pseg:D3H65_19905"/>
<dbReference type="PANTHER" id="PTHR39339">
    <property type="entry name" value="SLR1444 PROTEIN"/>
    <property type="match status" value="1"/>
</dbReference>
<dbReference type="OrthoDB" id="676869at2"/>
<dbReference type="InterPro" id="IPR038186">
    <property type="entry name" value="CHAD_dom_sf"/>
</dbReference>
<dbReference type="AlphaFoldDB" id="A0A3B7N123"/>
<dbReference type="EMBL" id="CP032157">
    <property type="protein sequence ID" value="AXY76111.1"/>
    <property type="molecule type" value="Genomic_DNA"/>
</dbReference>
<dbReference type="SMART" id="SM00880">
    <property type="entry name" value="CHAD"/>
    <property type="match status" value="1"/>
</dbReference>
<dbReference type="PANTHER" id="PTHR39339:SF1">
    <property type="entry name" value="CHAD DOMAIN-CONTAINING PROTEIN"/>
    <property type="match status" value="1"/>
</dbReference>
<name>A0A3B7N123_9BACT</name>
<evidence type="ECO:0000313" key="2">
    <source>
        <dbReference type="EMBL" id="AXY76111.1"/>
    </source>
</evidence>
<proteinExistence type="predicted"/>
<dbReference type="PROSITE" id="PS51708">
    <property type="entry name" value="CHAD"/>
    <property type="match status" value="1"/>
</dbReference>
<keyword evidence="3" id="KW-1185">Reference proteome</keyword>
<dbReference type="Gene3D" id="1.40.20.10">
    <property type="entry name" value="CHAD domain"/>
    <property type="match status" value="1"/>
</dbReference>